<dbReference type="PROSITE" id="PS51186">
    <property type="entry name" value="GNAT"/>
    <property type="match status" value="1"/>
</dbReference>
<feature type="domain" description="N-acetyltransferase" evidence="3">
    <location>
        <begin position="140"/>
        <end position="282"/>
    </location>
</feature>
<dbReference type="RefSeq" id="WP_028326970.1">
    <property type="nucleotide sequence ID" value="NZ_JAAFNI010000001.1"/>
</dbReference>
<gene>
    <name evidence="4" type="ORF">SAMEA4475696_01111</name>
</gene>
<dbReference type="EMBL" id="LT906453">
    <property type="protein sequence ID" value="SNV20854.1"/>
    <property type="molecule type" value="Genomic_DNA"/>
</dbReference>
<dbReference type="AlphaFoldDB" id="A0A239VGW2"/>
<evidence type="ECO:0000313" key="5">
    <source>
        <dbReference type="Proteomes" id="UP000242637"/>
    </source>
</evidence>
<evidence type="ECO:0000256" key="1">
    <source>
        <dbReference type="ARBA" id="ARBA00022679"/>
    </source>
</evidence>
<dbReference type="STRING" id="1121387.GCA_000429885_00977"/>
<evidence type="ECO:0000313" key="4">
    <source>
        <dbReference type="EMBL" id="SNV20854.1"/>
    </source>
</evidence>
<organism evidence="4 5">
    <name type="scientific">Dermatophilus congolensis</name>
    <dbReference type="NCBI Taxonomy" id="1863"/>
    <lineage>
        <taxon>Bacteria</taxon>
        <taxon>Bacillati</taxon>
        <taxon>Actinomycetota</taxon>
        <taxon>Actinomycetes</taxon>
        <taxon>Micrococcales</taxon>
        <taxon>Dermatophilaceae</taxon>
        <taxon>Dermatophilus</taxon>
    </lineage>
</organism>
<dbReference type="SUPFAM" id="SSF55729">
    <property type="entry name" value="Acyl-CoA N-acyltransferases (Nat)"/>
    <property type="match status" value="1"/>
</dbReference>
<sequence length="282" mass="30813">MLWTSRTVRSLGRGDIDEALELLAKHPVENVYLAARLQELDLSRGEGHALVYVPKGRIEAVCWMSANIVPSAGSIEGAIAFGGRLRRHQQRFSSIFGPADVVTALWSQIQAFWRPPIEERLHQRLMAIGPEKALTVAADKHVRVAHPDELDIIVPAAEAMFIEEIGYAPYNDYAGSLSYRSANLALIRRGHTLAAVEDGQVIFKAEFGSVGLGACQLQGVWVTPTRRGQGVAVPALAACVEYARAHVAPVVTLYVNDYNEPAVAAYRRVGFEEVGEFATVLL</sequence>
<keyword evidence="2" id="KW-0012">Acyltransferase</keyword>
<accession>A0A239VGW2</accession>
<keyword evidence="5" id="KW-1185">Reference proteome</keyword>
<dbReference type="Pfam" id="PF13312">
    <property type="entry name" value="DUF4081"/>
    <property type="match status" value="1"/>
</dbReference>
<dbReference type="InterPro" id="IPR000182">
    <property type="entry name" value="GNAT_dom"/>
</dbReference>
<dbReference type="GO" id="GO:0016747">
    <property type="term" value="F:acyltransferase activity, transferring groups other than amino-acyl groups"/>
    <property type="evidence" value="ECO:0007669"/>
    <property type="project" value="InterPro"/>
</dbReference>
<dbReference type="PANTHER" id="PTHR43877:SF2">
    <property type="entry name" value="AMINOALKYLPHOSPHONATE N-ACETYLTRANSFERASE-RELATED"/>
    <property type="match status" value="1"/>
</dbReference>
<protein>
    <submittedName>
        <fullName evidence="4">Predicted acetyltransferase</fullName>
    </submittedName>
</protein>
<dbReference type="Gene3D" id="3.40.630.30">
    <property type="match status" value="1"/>
</dbReference>
<dbReference type="InterPro" id="IPR025289">
    <property type="entry name" value="DUF4081"/>
</dbReference>
<dbReference type="Pfam" id="PF00583">
    <property type="entry name" value="Acetyltransf_1"/>
    <property type="match status" value="1"/>
</dbReference>
<evidence type="ECO:0000256" key="2">
    <source>
        <dbReference type="ARBA" id="ARBA00023315"/>
    </source>
</evidence>
<keyword evidence="1 4" id="KW-0808">Transferase</keyword>
<dbReference type="PANTHER" id="PTHR43877">
    <property type="entry name" value="AMINOALKYLPHOSPHONATE N-ACETYLTRANSFERASE-RELATED-RELATED"/>
    <property type="match status" value="1"/>
</dbReference>
<reference evidence="4 5" key="1">
    <citation type="submission" date="2017-06" db="EMBL/GenBank/DDBJ databases">
        <authorList>
            <consortium name="Pathogen Informatics"/>
        </authorList>
    </citation>
    <scope>NUCLEOTIDE SEQUENCE [LARGE SCALE GENOMIC DNA]</scope>
    <source>
        <strain evidence="4 5">NCTC13039</strain>
    </source>
</reference>
<dbReference type="Proteomes" id="UP000242637">
    <property type="component" value="Chromosome 1"/>
</dbReference>
<dbReference type="KEGG" id="dco:SAMEA4475696_1111"/>
<dbReference type="OrthoDB" id="5241264at2"/>
<name>A0A239VGW2_9MICO</name>
<dbReference type="InterPro" id="IPR016181">
    <property type="entry name" value="Acyl_CoA_acyltransferase"/>
</dbReference>
<evidence type="ECO:0000259" key="3">
    <source>
        <dbReference type="PROSITE" id="PS51186"/>
    </source>
</evidence>
<proteinExistence type="predicted"/>
<dbReference type="InterPro" id="IPR050832">
    <property type="entry name" value="Bact_Acetyltransf"/>
</dbReference>